<dbReference type="InterPro" id="IPR011010">
    <property type="entry name" value="DNA_brk_join_enz"/>
</dbReference>
<evidence type="ECO:0000256" key="2">
    <source>
        <dbReference type="ARBA" id="ARBA00023172"/>
    </source>
</evidence>
<dbReference type="PANTHER" id="PTHR30349">
    <property type="entry name" value="PHAGE INTEGRASE-RELATED"/>
    <property type="match status" value="1"/>
</dbReference>
<proteinExistence type="predicted"/>
<reference evidence="4" key="1">
    <citation type="submission" date="2015-06" db="EMBL/GenBank/DDBJ databases">
        <authorList>
            <person name="Joergensen T."/>
        </authorList>
    </citation>
    <scope>NUCLEOTIDE SEQUENCE</scope>
    <source>
        <plasmid evidence="4">pRGFK1057</plasmid>
    </source>
</reference>
<reference evidence="4" key="2">
    <citation type="submission" date="2015-07" db="EMBL/GenBank/DDBJ databases">
        <title>Plasmids, circular viruses and viroids from rat gut.</title>
        <authorList>
            <person name="Jorgensen T.J."/>
            <person name="Hansen M.A."/>
            <person name="Xu Z."/>
            <person name="Tabak M.A."/>
            <person name="Sorensen S.J."/>
            <person name="Hansen L.H."/>
        </authorList>
    </citation>
    <scope>NUCLEOTIDE SEQUENCE</scope>
    <source>
        <plasmid evidence="4">pRGFK1057</plasmid>
    </source>
</reference>
<protein>
    <recommendedName>
        <fullName evidence="3">Tyr recombinase domain-containing protein</fullName>
    </recommendedName>
</protein>
<evidence type="ECO:0000259" key="3">
    <source>
        <dbReference type="PROSITE" id="PS51898"/>
    </source>
</evidence>
<keyword evidence="2" id="KW-0233">DNA recombination</keyword>
<dbReference type="Pfam" id="PF00589">
    <property type="entry name" value="Phage_integrase"/>
    <property type="match status" value="1"/>
</dbReference>
<dbReference type="GO" id="GO:0015074">
    <property type="term" value="P:DNA integration"/>
    <property type="evidence" value="ECO:0007669"/>
    <property type="project" value="InterPro"/>
</dbReference>
<dbReference type="PANTHER" id="PTHR30349:SF41">
    <property type="entry name" value="INTEGRASE_RECOMBINASE PROTEIN MJ0367-RELATED"/>
    <property type="match status" value="1"/>
</dbReference>
<dbReference type="InterPro" id="IPR002104">
    <property type="entry name" value="Integrase_catalytic"/>
</dbReference>
<dbReference type="AlphaFoldDB" id="A0A0H5Q2S9"/>
<evidence type="ECO:0000256" key="1">
    <source>
        <dbReference type="ARBA" id="ARBA00023125"/>
    </source>
</evidence>
<feature type="domain" description="Tyr recombinase" evidence="3">
    <location>
        <begin position="1"/>
        <end position="157"/>
    </location>
</feature>
<evidence type="ECO:0000313" key="4">
    <source>
        <dbReference type="EMBL" id="CRY96321.1"/>
    </source>
</evidence>
<dbReference type="EMBL" id="LN853638">
    <property type="protein sequence ID" value="CRY96321.1"/>
    <property type="molecule type" value="Genomic_DNA"/>
</dbReference>
<name>A0A0H5Q2S9_9ZZZZ</name>
<dbReference type="PROSITE" id="PS51898">
    <property type="entry name" value="TYR_RECOMBINASE"/>
    <property type="match status" value="1"/>
</dbReference>
<keyword evidence="4" id="KW-0614">Plasmid</keyword>
<geneLocation type="plasmid" evidence="4">
    <name>pRGFK1057</name>
</geneLocation>
<accession>A0A0H5Q2S9</accession>
<dbReference type="InterPro" id="IPR013762">
    <property type="entry name" value="Integrase-like_cat_sf"/>
</dbReference>
<keyword evidence="1" id="KW-0238">DNA-binding</keyword>
<dbReference type="InterPro" id="IPR050090">
    <property type="entry name" value="Tyrosine_recombinase_XerCD"/>
</dbReference>
<dbReference type="GO" id="GO:0003677">
    <property type="term" value="F:DNA binding"/>
    <property type="evidence" value="ECO:0007669"/>
    <property type="project" value="UniProtKB-KW"/>
</dbReference>
<sequence>MEHVLALLTPANALVMRVILHTGMRISDVLELKTEQLKPSGWYTEKKTGKRRRYGLPGPLLEELKAQAGSVWAFEGRRGPQTHRTRQSVWADVKRAQKALRMPYNVGTHTARKVYAVDLMARYGDIDRVRRALNHNSVSVTTIYAMADLLLQRKLAARARARGKRA</sequence>
<dbReference type="Gene3D" id="1.10.443.10">
    <property type="entry name" value="Intergrase catalytic core"/>
    <property type="match status" value="1"/>
</dbReference>
<dbReference type="GO" id="GO:0006310">
    <property type="term" value="P:DNA recombination"/>
    <property type="evidence" value="ECO:0007669"/>
    <property type="project" value="UniProtKB-KW"/>
</dbReference>
<dbReference type="SUPFAM" id="SSF56349">
    <property type="entry name" value="DNA breaking-rejoining enzymes"/>
    <property type="match status" value="1"/>
</dbReference>
<organism evidence="4">
    <name type="scientific">uncultured prokaryote</name>
    <dbReference type="NCBI Taxonomy" id="198431"/>
    <lineage>
        <taxon>unclassified sequences</taxon>
        <taxon>environmental samples</taxon>
    </lineage>
</organism>